<accession>A0ABZ1B6B9</accession>
<dbReference type="InterPro" id="IPR036291">
    <property type="entry name" value="NAD(P)-bd_dom_sf"/>
</dbReference>
<dbReference type="GO" id="GO:0016874">
    <property type="term" value="F:ligase activity"/>
    <property type="evidence" value="ECO:0007669"/>
    <property type="project" value="UniProtKB-KW"/>
</dbReference>
<keyword evidence="2" id="KW-0436">Ligase</keyword>
<dbReference type="Gene3D" id="3.30.470.20">
    <property type="entry name" value="ATP-grasp fold, B domain"/>
    <property type="match status" value="1"/>
</dbReference>
<evidence type="ECO:0000313" key="3">
    <source>
        <dbReference type="Proteomes" id="UP001324287"/>
    </source>
</evidence>
<gene>
    <name evidence="2" type="ORF">U6N30_07185</name>
</gene>
<evidence type="ECO:0000259" key="1">
    <source>
        <dbReference type="SMART" id="SM00881"/>
    </source>
</evidence>
<keyword evidence="3" id="KW-1185">Reference proteome</keyword>
<dbReference type="SMART" id="SM00881">
    <property type="entry name" value="CoA_binding"/>
    <property type="match status" value="1"/>
</dbReference>
<dbReference type="Pfam" id="PF13549">
    <property type="entry name" value="ATP-grasp_5"/>
    <property type="match status" value="1"/>
</dbReference>
<evidence type="ECO:0000313" key="2">
    <source>
        <dbReference type="EMBL" id="WRL65408.1"/>
    </source>
</evidence>
<dbReference type="SUPFAM" id="SSF51735">
    <property type="entry name" value="NAD(P)-binding Rossmann-fold domains"/>
    <property type="match status" value="1"/>
</dbReference>
<dbReference type="InterPro" id="IPR013815">
    <property type="entry name" value="ATP_grasp_subdomain_1"/>
</dbReference>
<sequence length="335" mass="35190">MNHRTVVLSETDSRKYLLARCVVGPPFVPSVLASDADAAVSAADRVGLPVSVKGVSAGLAHKAAVGAVANDLRSLDEVDAACRSMATSVQAAGLPLDGFQVQPFARAGTDLFLSAMYDMTFGVCCVVGRGGGDVESNGSLSFIRAADISEQTVRDALAGAIPERRLAAWSATTTFADFVQLARELARLVEVEPDVRDIELNPVRLVPDDSLVVLDALVTLDHPHDATNGRAPDPDEQRMIAGVLRGLAPRSVAVVGVSRNASGNGYGIVRMISECGFDGELFVIHPAAREVHGLRATSFDALADGSRIDVVVVTVPRARCPASSRTSSVWTSGWS</sequence>
<dbReference type="EMBL" id="CP141261">
    <property type="protein sequence ID" value="WRL65408.1"/>
    <property type="molecule type" value="Genomic_DNA"/>
</dbReference>
<reference evidence="2 3" key="1">
    <citation type="submission" date="2023-12" db="EMBL/GenBank/DDBJ databases">
        <title>Blastococcus brunescens sp. nov., an actonobacterium isolated from sandstone collected in sahara desert.</title>
        <authorList>
            <person name="Gtari M."/>
            <person name="Ghodhbane F."/>
        </authorList>
    </citation>
    <scope>NUCLEOTIDE SEQUENCE [LARGE SCALE GENOMIC DNA]</scope>
    <source>
        <strain evidence="2 3">BMG 8361</strain>
    </source>
</reference>
<dbReference type="Proteomes" id="UP001324287">
    <property type="component" value="Chromosome"/>
</dbReference>
<dbReference type="PANTHER" id="PTHR42793">
    <property type="entry name" value="COA BINDING DOMAIN CONTAINING PROTEIN"/>
    <property type="match status" value="1"/>
</dbReference>
<dbReference type="PANTHER" id="PTHR42793:SF1">
    <property type="entry name" value="PEPTIDYL-LYSINE N-ACETYLTRANSFERASE PATZ"/>
    <property type="match status" value="1"/>
</dbReference>
<dbReference type="RefSeq" id="WP_324276730.1">
    <property type="nucleotide sequence ID" value="NZ_CP141261.1"/>
</dbReference>
<dbReference type="SUPFAM" id="SSF56059">
    <property type="entry name" value="Glutathione synthetase ATP-binding domain-like"/>
    <property type="match status" value="1"/>
</dbReference>
<protein>
    <submittedName>
        <fullName evidence="2">Acetate--CoA ligase family protein</fullName>
    </submittedName>
</protein>
<proteinExistence type="predicted"/>
<dbReference type="Gene3D" id="3.40.50.720">
    <property type="entry name" value="NAD(P)-binding Rossmann-like Domain"/>
    <property type="match status" value="1"/>
</dbReference>
<feature type="domain" description="CoA-binding" evidence="1">
    <location>
        <begin position="246"/>
        <end position="335"/>
    </location>
</feature>
<organism evidence="2 3">
    <name type="scientific">Blastococcus brunescens</name>
    <dbReference type="NCBI Taxonomy" id="1564165"/>
    <lineage>
        <taxon>Bacteria</taxon>
        <taxon>Bacillati</taxon>
        <taxon>Actinomycetota</taxon>
        <taxon>Actinomycetes</taxon>
        <taxon>Geodermatophilales</taxon>
        <taxon>Geodermatophilaceae</taxon>
        <taxon>Blastococcus</taxon>
    </lineage>
</organism>
<name>A0ABZ1B6B9_9ACTN</name>
<dbReference type="Pfam" id="PF13380">
    <property type="entry name" value="CoA_binding_2"/>
    <property type="match status" value="1"/>
</dbReference>
<dbReference type="InterPro" id="IPR003781">
    <property type="entry name" value="CoA-bd"/>
</dbReference>
<dbReference type="Gene3D" id="3.30.1490.20">
    <property type="entry name" value="ATP-grasp fold, A domain"/>
    <property type="match status" value="1"/>
</dbReference>